<dbReference type="Pfam" id="PF01556">
    <property type="entry name" value="DnaJ_C"/>
    <property type="match status" value="1"/>
</dbReference>
<dbReference type="PROSITE" id="PS00636">
    <property type="entry name" value="DNAJ_1"/>
    <property type="match status" value="1"/>
</dbReference>
<evidence type="ECO:0000313" key="5">
    <source>
        <dbReference type="Proteomes" id="UP000291301"/>
    </source>
</evidence>
<dbReference type="Gene3D" id="1.10.287.110">
    <property type="entry name" value="DnaJ domain"/>
    <property type="match status" value="1"/>
</dbReference>
<dbReference type="CDD" id="cd06257">
    <property type="entry name" value="DnaJ"/>
    <property type="match status" value="1"/>
</dbReference>
<dbReference type="SUPFAM" id="SSF49493">
    <property type="entry name" value="HSP40/DnaJ peptide-binding domain"/>
    <property type="match status" value="2"/>
</dbReference>
<keyword evidence="1" id="KW-0143">Chaperone</keyword>
<dbReference type="AlphaFoldDB" id="A0A4R0P8P9"/>
<dbReference type="Gene3D" id="2.60.260.20">
    <property type="entry name" value="Urease metallochaperone UreE, N-terminal domain"/>
    <property type="match status" value="2"/>
</dbReference>
<dbReference type="Pfam" id="PF00226">
    <property type="entry name" value="DnaJ"/>
    <property type="match status" value="1"/>
</dbReference>
<organism evidence="4 5">
    <name type="scientific">Oricola cellulosilytica</name>
    <dbReference type="NCBI Taxonomy" id="1429082"/>
    <lineage>
        <taxon>Bacteria</taxon>
        <taxon>Pseudomonadati</taxon>
        <taxon>Pseudomonadota</taxon>
        <taxon>Alphaproteobacteria</taxon>
        <taxon>Hyphomicrobiales</taxon>
        <taxon>Ahrensiaceae</taxon>
        <taxon>Oricola</taxon>
    </lineage>
</organism>
<dbReference type="SMART" id="SM00271">
    <property type="entry name" value="DnaJ"/>
    <property type="match status" value="1"/>
</dbReference>
<dbReference type="Proteomes" id="UP000291301">
    <property type="component" value="Unassembled WGS sequence"/>
</dbReference>
<feature type="domain" description="J" evidence="3">
    <location>
        <begin position="3"/>
        <end position="68"/>
    </location>
</feature>
<dbReference type="InterPro" id="IPR001623">
    <property type="entry name" value="DnaJ_domain"/>
</dbReference>
<proteinExistence type="predicted"/>
<dbReference type="GO" id="GO:0005737">
    <property type="term" value="C:cytoplasm"/>
    <property type="evidence" value="ECO:0007669"/>
    <property type="project" value="TreeGrafter"/>
</dbReference>
<dbReference type="InterPro" id="IPR002939">
    <property type="entry name" value="DnaJ_C"/>
</dbReference>
<gene>
    <name evidence="4" type="ORF">E0D97_13320</name>
</gene>
<comment type="caution">
    <text evidence="4">The sequence shown here is derived from an EMBL/GenBank/DDBJ whole genome shotgun (WGS) entry which is preliminary data.</text>
</comment>
<dbReference type="GO" id="GO:0051082">
    <property type="term" value="F:unfolded protein binding"/>
    <property type="evidence" value="ECO:0007669"/>
    <property type="project" value="InterPro"/>
</dbReference>
<evidence type="ECO:0000256" key="1">
    <source>
        <dbReference type="ARBA" id="ARBA00023186"/>
    </source>
</evidence>
<dbReference type="GO" id="GO:0042026">
    <property type="term" value="P:protein refolding"/>
    <property type="evidence" value="ECO:0007669"/>
    <property type="project" value="TreeGrafter"/>
</dbReference>
<evidence type="ECO:0000259" key="3">
    <source>
        <dbReference type="PROSITE" id="PS50076"/>
    </source>
</evidence>
<evidence type="ECO:0000313" key="4">
    <source>
        <dbReference type="EMBL" id="TCD13454.1"/>
    </source>
</evidence>
<dbReference type="InterPro" id="IPR036869">
    <property type="entry name" value="J_dom_sf"/>
</dbReference>
<dbReference type="InterPro" id="IPR008971">
    <property type="entry name" value="HSP40/DnaJ_pept-bd"/>
</dbReference>
<accession>A0A4R0P8P9</accession>
<dbReference type="SUPFAM" id="SSF46565">
    <property type="entry name" value="Chaperone J-domain"/>
    <property type="match status" value="1"/>
</dbReference>
<dbReference type="PRINTS" id="PR00625">
    <property type="entry name" value="JDOMAIN"/>
</dbReference>
<evidence type="ECO:0000256" key="2">
    <source>
        <dbReference type="SAM" id="MobiDB-lite"/>
    </source>
</evidence>
<name>A0A4R0P8P9_9HYPH</name>
<dbReference type="InterPro" id="IPR018253">
    <property type="entry name" value="DnaJ_domain_CS"/>
</dbReference>
<protein>
    <submittedName>
        <fullName evidence="4">J domain-containing protein</fullName>
    </submittedName>
</protein>
<reference evidence="4 5" key="1">
    <citation type="journal article" date="2015" name="Antonie Van Leeuwenhoek">
        <title>Oricola cellulosilytica gen. nov., sp. nov., a cellulose-degrading bacterium of the family Phyllobacteriaceae isolated from surface seashore water, and emended descriptions of Mesorhizobium loti and Phyllobacterium myrsinacearum.</title>
        <authorList>
            <person name="Hameed A."/>
            <person name="Shahina M."/>
            <person name="Lai W.A."/>
            <person name="Lin S.Y."/>
            <person name="Young L.S."/>
            <person name="Liu Y.C."/>
            <person name="Hsu Y.H."/>
            <person name="Young C.C."/>
        </authorList>
    </citation>
    <scope>NUCLEOTIDE SEQUENCE [LARGE SCALE GENOMIC DNA]</scope>
    <source>
        <strain evidence="4 5">KCTC 52183</strain>
    </source>
</reference>
<dbReference type="PANTHER" id="PTHR43096">
    <property type="entry name" value="DNAJ HOMOLOG 1, MITOCHONDRIAL-RELATED"/>
    <property type="match status" value="1"/>
</dbReference>
<dbReference type="EMBL" id="SJST01000005">
    <property type="protein sequence ID" value="TCD13454.1"/>
    <property type="molecule type" value="Genomic_DNA"/>
</dbReference>
<sequence length="317" mass="33461">MRDPYTVLGVAKTASASDIKSAYRKLAKKHHPDSNKNDPKAQERFSEVSRAYEILGDEKKRKQFDRGEIDAEGREAFHGYQRGNPFTGYDGFDEAEGVRGFQFRSRAGGAEDILSELFGSAFGGARRAGGAFAGMDGGPAGAARANASAKPARGKDIEADLVVGVTDLLSGQKARLKLPDGRTVAVSVPKGAVDGQVIRLKGQGMPGPAGHRGDVLATLRIRPSDGMRLSGSDLFVDVDVPLETAIGGGKVSLALPDGKKVALTVPAWASSGQTLRLKGKGLPNAKGGHGDLFAVLLIQLPDEKREALEALFKKTEV</sequence>
<dbReference type="OrthoDB" id="9779889at2"/>
<dbReference type="RefSeq" id="WP_131569719.1">
    <property type="nucleotide sequence ID" value="NZ_JAINFK010000006.1"/>
</dbReference>
<feature type="region of interest" description="Disordered" evidence="2">
    <location>
        <begin position="23"/>
        <end position="48"/>
    </location>
</feature>
<feature type="compositionally biased region" description="Basic and acidic residues" evidence="2">
    <location>
        <begin position="32"/>
        <end position="47"/>
    </location>
</feature>
<keyword evidence="5" id="KW-1185">Reference proteome</keyword>
<dbReference type="PROSITE" id="PS50076">
    <property type="entry name" value="DNAJ_2"/>
    <property type="match status" value="1"/>
</dbReference>
<dbReference type="PANTHER" id="PTHR43096:SF52">
    <property type="entry name" value="DNAJ HOMOLOG 1, MITOCHONDRIAL-RELATED"/>
    <property type="match status" value="1"/>
</dbReference>
<dbReference type="CDD" id="cd10747">
    <property type="entry name" value="DnaJ_C"/>
    <property type="match status" value="1"/>
</dbReference>